<evidence type="ECO:0000313" key="2">
    <source>
        <dbReference type="EMBL" id="RIW35663.1"/>
    </source>
</evidence>
<protein>
    <submittedName>
        <fullName evidence="2">Rhodanese-like domain-containing protein</fullName>
    </submittedName>
</protein>
<dbReference type="Proteomes" id="UP000265801">
    <property type="component" value="Unassembled WGS sequence"/>
</dbReference>
<comment type="caution">
    <text evidence="2">The sequence shown here is derived from an EMBL/GenBank/DDBJ whole genome shotgun (WGS) entry which is preliminary data.</text>
</comment>
<dbReference type="InterPro" id="IPR036873">
    <property type="entry name" value="Rhodanese-like_dom_sf"/>
</dbReference>
<dbReference type="PANTHER" id="PTHR43031:SF17">
    <property type="entry name" value="SULFURTRANSFERASE YTWF-RELATED"/>
    <property type="match status" value="1"/>
</dbReference>
<dbReference type="PANTHER" id="PTHR43031">
    <property type="entry name" value="FAD-DEPENDENT OXIDOREDUCTASE"/>
    <property type="match status" value="1"/>
</dbReference>
<dbReference type="SUPFAM" id="SSF52821">
    <property type="entry name" value="Rhodanese/Cell cycle control phosphatase"/>
    <property type="match status" value="1"/>
</dbReference>
<sequence>MPDYKTITTDELKQKLENGEQLDLVDVREDEEVEEGMIPQAKHIKMGDIPESLDKLDKNKEYILICRSGNRSGRVGQFLHDRGYKVVNMEGGMLEWEGESKPKDQCL</sequence>
<reference evidence="2 3" key="1">
    <citation type="submission" date="2018-09" db="EMBL/GenBank/DDBJ databases">
        <title>Bacillus saliacetes sp. nov., isolated from Thai shrimp paste (Ka-pi).</title>
        <authorList>
            <person name="Daroonpunt R."/>
            <person name="Tanasupawat S."/>
            <person name="Yiamsombut S."/>
        </authorList>
    </citation>
    <scope>NUCLEOTIDE SEQUENCE [LARGE SCALE GENOMIC DNA]</scope>
    <source>
        <strain evidence="2 3">SKP7-4</strain>
    </source>
</reference>
<organism evidence="2 3">
    <name type="scientific">Bacillus salacetis</name>
    <dbReference type="NCBI Taxonomy" id="2315464"/>
    <lineage>
        <taxon>Bacteria</taxon>
        <taxon>Bacillati</taxon>
        <taxon>Bacillota</taxon>
        <taxon>Bacilli</taxon>
        <taxon>Bacillales</taxon>
        <taxon>Bacillaceae</taxon>
        <taxon>Bacillus</taxon>
    </lineage>
</organism>
<dbReference type="Gene3D" id="3.40.250.10">
    <property type="entry name" value="Rhodanese-like domain"/>
    <property type="match status" value="1"/>
</dbReference>
<keyword evidence="3" id="KW-1185">Reference proteome</keyword>
<dbReference type="PROSITE" id="PS50206">
    <property type="entry name" value="RHODANESE_3"/>
    <property type="match status" value="1"/>
</dbReference>
<gene>
    <name evidence="2" type="ORF">D3H55_07210</name>
</gene>
<evidence type="ECO:0000313" key="3">
    <source>
        <dbReference type="Proteomes" id="UP000265801"/>
    </source>
</evidence>
<accession>A0A3A1R1A1</accession>
<evidence type="ECO:0000259" key="1">
    <source>
        <dbReference type="PROSITE" id="PS50206"/>
    </source>
</evidence>
<feature type="domain" description="Rhodanese" evidence="1">
    <location>
        <begin position="18"/>
        <end position="105"/>
    </location>
</feature>
<dbReference type="Pfam" id="PF00581">
    <property type="entry name" value="Rhodanese"/>
    <property type="match status" value="1"/>
</dbReference>
<dbReference type="RefSeq" id="WP_119546228.1">
    <property type="nucleotide sequence ID" value="NZ_QXIR01000007.1"/>
</dbReference>
<dbReference type="CDD" id="cd00158">
    <property type="entry name" value="RHOD"/>
    <property type="match status" value="1"/>
</dbReference>
<dbReference type="InterPro" id="IPR001763">
    <property type="entry name" value="Rhodanese-like_dom"/>
</dbReference>
<dbReference type="OrthoDB" id="9800872at2"/>
<dbReference type="EMBL" id="QXIR01000007">
    <property type="protein sequence ID" value="RIW35663.1"/>
    <property type="molecule type" value="Genomic_DNA"/>
</dbReference>
<proteinExistence type="predicted"/>
<dbReference type="SMART" id="SM00450">
    <property type="entry name" value="RHOD"/>
    <property type="match status" value="1"/>
</dbReference>
<dbReference type="InterPro" id="IPR050229">
    <property type="entry name" value="GlpE_sulfurtransferase"/>
</dbReference>
<dbReference type="AlphaFoldDB" id="A0A3A1R1A1"/>
<name>A0A3A1R1A1_9BACI</name>